<evidence type="ECO:0000313" key="3">
    <source>
        <dbReference type="EMBL" id="PPR01015.1"/>
    </source>
</evidence>
<gene>
    <name evidence="3" type="ORF">CVT26_015616</name>
</gene>
<dbReference type="InParanoid" id="A0A409YDF2"/>
<dbReference type="Gene3D" id="3.30.9.100">
    <property type="match status" value="1"/>
</dbReference>
<comment type="similarity">
    <text evidence="1">Belongs to the flavin-dependent halogenase family.</text>
</comment>
<dbReference type="PRINTS" id="PR00420">
    <property type="entry name" value="RNGMNOXGNASE"/>
</dbReference>
<proteinExistence type="inferred from homology"/>
<dbReference type="Proteomes" id="UP000284706">
    <property type="component" value="Unassembled WGS sequence"/>
</dbReference>
<dbReference type="InterPro" id="IPR050816">
    <property type="entry name" value="Flavin-dep_Halogenase_NPB"/>
</dbReference>
<name>A0A409YDF2_9AGAR</name>
<dbReference type="InterPro" id="IPR036188">
    <property type="entry name" value="FAD/NAD-bd_sf"/>
</dbReference>
<evidence type="ECO:0000256" key="2">
    <source>
        <dbReference type="ARBA" id="ARBA00049364"/>
    </source>
</evidence>
<dbReference type="GO" id="GO:0140907">
    <property type="term" value="F:flavin-dependent halogenase activity"/>
    <property type="evidence" value="ECO:0007669"/>
    <property type="project" value="UniProtKB-ARBA"/>
</dbReference>
<comment type="caution">
    <text evidence="3">The sequence shown here is derived from an EMBL/GenBank/DDBJ whole genome shotgun (WGS) entry which is preliminary data.</text>
</comment>
<dbReference type="PANTHER" id="PTHR43747:SF1">
    <property type="entry name" value="SLR1998 PROTEIN"/>
    <property type="match status" value="1"/>
</dbReference>
<protein>
    <submittedName>
        <fullName evidence="3">Uncharacterized protein</fullName>
    </submittedName>
</protein>
<sequence length="441" mass="48577">MTDVDTTFDGAHYCPPLFSPSVVDWNCDLAVVIIGGGPTGCATALTLLKNTARISCLLIDDANPASFKVTPLYMKASATELTVHCIGESLPPESARLLHYLHPTLPQELSTQVAAGIHIKCAGNASAWSSPYLEERHAILNPFGHVLHLNRSEFEELLRNKVEDRFSKAQSRFSLQKASFKSIRKSAEGIWVVGIETMGRGREIFARWVVDSTGRKASVANKIGIRSICSDPLLAFYAVFSGADSGDPHFTLDNDTRTLIEATPDGWWYTSLITHSPPTRVVVFHTLPSHPSAKASRRVDDFLGRLHDTTSHISRIITESNYDIAPTYPRCTAAGSSHLERVCDAAERWVAVGDAAVAFDPLSSQGMMTALEMGIYVGLKLSEVLESHCGSTEESFQKDVVQAYLAVQKEYEKNRRYYYSVVKRFQGQAFWDTVVDVGDGL</sequence>
<dbReference type="AlphaFoldDB" id="A0A409YDF2"/>
<dbReference type="EMBL" id="NHYE01000971">
    <property type="protein sequence ID" value="PPR01015.1"/>
    <property type="molecule type" value="Genomic_DNA"/>
</dbReference>
<evidence type="ECO:0000256" key="1">
    <source>
        <dbReference type="ARBA" id="ARBA00005706"/>
    </source>
</evidence>
<dbReference type="OrthoDB" id="2647594at2759"/>
<dbReference type="GO" id="GO:0044550">
    <property type="term" value="P:secondary metabolite biosynthetic process"/>
    <property type="evidence" value="ECO:0007669"/>
    <property type="project" value="UniProtKB-ARBA"/>
</dbReference>
<dbReference type="Gene3D" id="3.50.50.60">
    <property type="entry name" value="FAD/NAD(P)-binding domain"/>
    <property type="match status" value="1"/>
</dbReference>
<organism evidence="3 4">
    <name type="scientific">Gymnopilus dilepis</name>
    <dbReference type="NCBI Taxonomy" id="231916"/>
    <lineage>
        <taxon>Eukaryota</taxon>
        <taxon>Fungi</taxon>
        <taxon>Dikarya</taxon>
        <taxon>Basidiomycota</taxon>
        <taxon>Agaricomycotina</taxon>
        <taxon>Agaricomycetes</taxon>
        <taxon>Agaricomycetidae</taxon>
        <taxon>Agaricales</taxon>
        <taxon>Agaricineae</taxon>
        <taxon>Hymenogastraceae</taxon>
        <taxon>Gymnopilus</taxon>
    </lineage>
</organism>
<keyword evidence="4" id="KW-1185">Reference proteome</keyword>
<dbReference type="SUPFAM" id="SSF51905">
    <property type="entry name" value="FAD/NAD(P)-binding domain"/>
    <property type="match status" value="1"/>
</dbReference>
<accession>A0A409YDF2</accession>
<dbReference type="PANTHER" id="PTHR43747">
    <property type="entry name" value="FAD-BINDING PROTEIN"/>
    <property type="match status" value="1"/>
</dbReference>
<reference evidence="3 4" key="1">
    <citation type="journal article" date="2018" name="Evol. Lett.">
        <title>Horizontal gene cluster transfer increased hallucinogenic mushroom diversity.</title>
        <authorList>
            <person name="Reynolds H.T."/>
            <person name="Vijayakumar V."/>
            <person name="Gluck-Thaler E."/>
            <person name="Korotkin H.B."/>
            <person name="Matheny P.B."/>
            <person name="Slot J.C."/>
        </authorList>
    </citation>
    <scope>NUCLEOTIDE SEQUENCE [LARGE SCALE GENOMIC DNA]</scope>
    <source>
        <strain evidence="3 4">SRW20</strain>
    </source>
</reference>
<evidence type="ECO:0000313" key="4">
    <source>
        <dbReference type="Proteomes" id="UP000284706"/>
    </source>
</evidence>
<comment type="catalytic activity">
    <reaction evidence="2">
        <text>melleolide F + FADH2 + chloride + O2 = 6'-chloromelleolide F + FAD + 2 H2O + H(+)</text>
        <dbReference type="Rhea" id="RHEA:67160"/>
        <dbReference type="ChEBI" id="CHEBI:15377"/>
        <dbReference type="ChEBI" id="CHEBI:15378"/>
        <dbReference type="ChEBI" id="CHEBI:15379"/>
        <dbReference type="ChEBI" id="CHEBI:17996"/>
        <dbReference type="ChEBI" id="CHEBI:57692"/>
        <dbReference type="ChEBI" id="CHEBI:58307"/>
        <dbReference type="ChEBI" id="CHEBI:167712"/>
        <dbReference type="ChEBI" id="CHEBI:167713"/>
    </reaction>
    <physiologicalReaction direction="left-to-right" evidence="2">
        <dbReference type="Rhea" id="RHEA:67161"/>
    </physiologicalReaction>
</comment>